<dbReference type="OrthoDB" id="5464at2759"/>
<accession>A0A2T6ZGE5</accession>
<dbReference type="STRING" id="42251.A0A2T6ZGE5"/>
<evidence type="ECO:0000256" key="2">
    <source>
        <dbReference type="ARBA" id="ARBA00012695"/>
    </source>
</evidence>
<comment type="caution">
    <text evidence="7">The sequence shown here is derived from an EMBL/GenBank/DDBJ whole genome shotgun (WGS) entry which is preliminary data.</text>
</comment>
<dbReference type="PANTHER" id="PTHR13914">
    <property type="entry name" value="PROLINE OXIDASE"/>
    <property type="match status" value="1"/>
</dbReference>
<keyword evidence="3 5" id="KW-0560">Oxidoreductase</keyword>
<dbReference type="Gene3D" id="3.20.20.220">
    <property type="match status" value="1"/>
</dbReference>
<evidence type="ECO:0000256" key="3">
    <source>
        <dbReference type="ARBA" id="ARBA00023002"/>
    </source>
</evidence>
<comment type="similarity">
    <text evidence="1 5">Belongs to the proline oxidase family.</text>
</comment>
<comment type="catalytic activity">
    <reaction evidence="5">
        <text>L-proline + a quinone = (S)-1-pyrroline-5-carboxylate + a quinol + H(+)</text>
        <dbReference type="Rhea" id="RHEA:23784"/>
        <dbReference type="ChEBI" id="CHEBI:15378"/>
        <dbReference type="ChEBI" id="CHEBI:17388"/>
        <dbReference type="ChEBI" id="CHEBI:24646"/>
        <dbReference type="ChEBI" id="CHEBI:60039"/>
        <dbReference type="ChEBI" id="CHEBI:132124"/>
        <dbReference type="EC" id="1.5.5.2"/>
    </reaction>
</comment>
<comment type="cofactor">
    <cofactor evidence="5">
        <name>FAD</name>
        <dbReference type="ChEBI" id="CHEBI:57692"/>
    </cofactor>
</comment>
<dbReference type="Proteomes" id="UP000244722">
    <property type="component" value="Unassembled WGS sequence"/>
</dbReference>
<dbReference type="GO" id="GO:0010133">
    <property type="term" value="P:L-proline catabolic process to L-glutamate"/>
    <property type="evidence" value="ECO:0007669"/>
    <property type="project" value="TreeGrafter"/>
</dbReference>
<dbReference type="InterPro" id="IPR002872">
    <property type="entry name" value="Proline_DH_dom"/>
</dbReference>
<dbReference type="Pfam" id="PF01619">
    <property type="entry name" value="Pro_dh"/>
    <property type="match status" value="1"/>
</dbReference>
<dbReference type="GO" id="GO:0004657">
    <property type="term" value="F:proline dehydrogenase activity"/>
    <property type="evidence" value="ECO:0007669"/>
    <property type="project" value="UniProtKB-EC"/>
</dbReference>
<evidence type="ECO:0000313" key="8">
    <source>
        <dbReference type="Proteomes" id="UP000244722"/>
    </source>
</evidence>
<evidence type="ECO:0000313" key="7">
    <source>
        <dbReference type="EMBL" id="PUU74570.1"/>
    </source>
</evidence>
<reference evidence="7 8" key="1">
    <citation type="submission" date="2017-04" db="EMBL/GenBank/DDBJ databases">
        <title>Draft genome sequence of Tuber borchii Vittad., a whitish edible truffle.</title>
        <authorList>
            <consortium name="DOE Joint Genome Institute"/>
            <person name="Murat C."/>
            <person name="Kuo A."/>
            <person name="Barry K.W."/>
            <person name="Clum A."/>
            <person name="Dockter R.B."/>
            <person name="Fauchery L."/>
            <person name="Iotti M."/>
            <person name="Kohler A."/>
            <person name="Labutti K."/>
            <person name="Lindquist E.A."/>
            <person name="Lipzen A."/>
            <person name="Ohm R.A."/>
            <person name="Wang M."/>
            <person name="Grigoriev I.V."/>
            <person name="Zambonelli A."/>
            <person name="Martin F.M."/>
        </authorList>
    </citation>
    <scope>NUCLEOTIDE SEQUENCE [LARGE SCALE GENOMIC DNA]</scope>
    <source>
        <strain evidence="7 8">Tbo3840</strain>
    </source>
</reference>
<dbReference type="InterPro" id="IPR015659">
    <property type="entry name" value="Proline_oxidase"/>
</dbReference>
<sequence length="129" mass="14407">MARLPEGIGKADLVVASHNRESIELALDLRRQSDKPIDKPDESIPDIGVGELTCAQLMGMADELSFDLVSKSDGQDIKVYKYAVWGTTQECVKYLVRRAEENKDAVSRTSENMAACMKEIRRRMGFARA</sequence>
<dbReference type="EMBL" id="NESQ01000291">
    <property type="protein sequence ID" value="PUU74570.1"/>
    <property type="molecule type" value="Genomic_DNA"/>
</dbReference>
<feature type="domain" description="Proline dehydrogenase" evidence="6">
    <location>
        <begin position="11"/>
        <end position="110"/>
    </location>
</feature>
<dbReference type="EC" id="1.5.5.2" evidence="2 5"/>
<keyword evidence="5" id="KW-0274">FAD</keyword>
<evidence type="ECO:0000256" key="4">
    <source>
        <dbReference type="ARBA" id="ARBA00023062"/>
    </source>
</evidence>
<dbReference type="GO" id="GO:0005739">
    <property type="term" value="C:mitochondrion"/>
    <property type="evidence" value="ECO:0007669"/>
    <property type="project" value="TreeGrafter"/>
</dbReference>
<name>A0A2T6ZGE5_TUBBO</name>
<evidence type="ECO:0000256" key="5">
    <source>
        <dbReference type="RuleBase" id="RU364054"/>
    </source>
</evidence>
<dbReference type="GO" id="GO:0071949">
    <property type="term" value="F:FAD binding"/>
    <property type="evidence" value="ECO:0007669"/>
    <property type="project" value="TreeGrafter"/>
</dbReference>
<dbReference type="SUPFAM" id="SSF51730">
    <property type="entry name" value="FAD-linked oxidoreductase"/>
    <property type="match status" value="1"/>
</dbReference>
<keyword evidence="5" id="KW-0285">Flavoprotein</keyword>
<keyword evidence="8" id="KW-1185">Reference proteome</keyword>
<evidence type="ECO:0000259" key="6">
    <source>
        <dbReference type="Pfam" id="PF01619"/>
    </source>
</evidence>
<dbReference type="AlphaFoldDB" id="A0A2T6ZGE5"/>
<proteinExistence type="inferred from homology"/>
<dbReference type="InterPro" id="IPR029041">
    <property type="entry name" value="FAD-linked_oxidoreductase-like"/>
</dbReference>
<protein>
    <recommendedName>
        <fullName evidence="2 5">Proline dehydrogenase</fullName>
        <ecNumber evidence="2 5">1.5.5.2</ecNumber>
    </recommendedName>
</protein>
<organism evidence="7 8">
    <name type="scientific">Tuber borchii</name>
    <name type="common">White truffle</name>
    <dbReference type="NCBI Taxonomy" id="42251"/>
    <lineage>
        <taxon>Eukaryota</taxon>
        <taxon>Fungi</taxon>
        <taxon>Dikarya</taxon>
        <taxon>Ascomycota</taxon>
        <taxon>Pezizomycotina</taxon>
        <taxon>Pezizomycetes</taxon>
        <taxon>Pezizales</taxon>
        <taxon>Tuberaceae</taxon>
        <taxon>Tuber</taxon>
    </lineage>
</organism>
<gene>
    <name evidence="7" type="ORF">B9Z19DRAFT_1092485</name>
</gene>
<keyword evidence="4 5" id="KW-0642">Proline metabolism</keyword>
<comment type="function">
    <text evidence="5">Converts proline to delta-1-pyrroline-5-carboxylate.</text>
</comment>
<dbReference type="PANTHER" id="PTHR13914:SF0">
    <property type="entry name" value="PROLINE DEHYDROGENASE 1, MITOCHONDRIAL"/>
    <property type="match status" value="1"/>
</dbReference>
<evidence type="ECO:0000256" key="1">
    <source>
        <dbReference type="ARBA" id="ARBA00005869"/>
    </source>
</evidence>